<dbReference type="PROSITE" id="PS51898">
    <property type="entry name" value="TYR_RECOMBINASE"/>
    <property type="match status" value="1"/>
</dbReference>
<sequence>MAVQKITKRVVDTVAVGIIRDSEVKGFLLIVSKGGHKSYSIEYRVGNGRGAPKRRYSIGTHGSPWTPDQARAQAKRLLALVAQGTDPLASRYAHLREMTIADLCEHYLDEGTAHKKPSTLRGDKSRIKHYLIPRLGSRPITSVVRADVERLVRDITHLPATVQAKKAKDDVIGGPGAAFQCLAVLGAVYSFAVRRGLIQLNPTSGVKKPKIKKMERFLSEQEISALWQALRDEEISSGTPHLTAAIKLLLLTGCRKGEILDLFWKEVDFDNRCLRLRDSKTGAKIIYLNNEALEVLRKLPRLEDNPYVIIGPRIQSGHAAIDGVWHRVRKNAGLSDVRLHDLRHSFASIAIKNGLSLPIVGALLGHKHPATTMRYAHLAADTLRTAVDAIGVNVVRDLGSV</sequence>
<feature type="domain" description="Tyr recombinase" evidence="5">
    <location>
        <begin position="213"/>
        <end position="388"/>
    </location>
</feature>
<evidence type="ECO:0000256" key="4">
    <source>
        <dbReference type="ARBA" id="ARBA00023172"/>
    </source>
</evidence>
<dbReference type="InterPro" id="IPR002104">
    <property type="entry name" value="Integrase_catalytic"/>
</dbReference>
<dbReference type="EMBL" id="CP036498">
    <property type="protein sequence ID" value="QUS38642.1"/>
    <property type="molecule type" value="Genomic_DNA"/>
</dbReference>
<evidence type="ECO:0000256" key="3">
    <source>
        <dbReference type="ARBA" id="ARBA00023125"/>
    </source>
</evidence>
<dbReference type="InterPro" id="IPR013762">
    <property type="entry name" value="Integrase-like_cat_sf"/>
</dbReference>
<dbReference type="Gene3D" id="1.10.150.130">
    <property type="match status" value="1"/>
</dbReference>
<dbReference type="PANTHER" id="PTHR30629:SF2">
    <property type="entry name" value="PROPHAGE INTEGRASE INTS-RELATED"/>
    <property type="match status" value="1"/>
</dbReference>
<dbReference type="RefSeq" id="WP_211912177.1">
    <property type="nucleotide sequence ID" value="NZ_CP036498.1"/>
</dbReference>
<evidence type="ECO:0000259" key="5">
    <source>
        <dbReference type="PROSITE" id="PS51898"/>
    </source>
</evidence>
<evidence type="ECO:0000256" key="2">
    <source>
        <dbReference type="ARBA" id="ARBA00022908"/>
    </source>
</evidence>
<dbReference type="SUPFAM" id="SSF56349">
    <property type="entry name" value="DNA breaking-rejoining enzymes"/>
    <property type="match status" value="1"/>
</dbReference>
<protein>
    <submittedName>
        <fullName evidence="6">DUF4102 domain-containing protein</fullName>
    </submittedName>
</protein>
<dbReference type="InterPro" id="IPR011010">
    <property type="entry name" value="DNA_brk_join_enz"/>
</dbReference>
<organism evidence="6 7">
    <name type="scientific">Tardiphaga alba</name>
    <dbReference type="NCBI Taxonomy" id="340268"/>
    <lineage>
        <taxon>Bacteria</taxon>
        <taxon>Pseudomonadati</taxon>
        <taxon>Pseudomonadota</taxon>
        <taxon>Alphaproteobacteria</taxon>
        <taxon>Hyphomicrobiales</taxon>
        <taxon>Nitrobacteraceae</taxon>
        <taxon>Tardiphaga</taxon>
    </lineage>
</organism>
<reference evidence="6 7" key="1">
    <citation type="submission" date="2019-02" db="EMBL/GenBank/DDBJ databases">
        <title>Emended description of the genus Rhodopseudomonas and description of Rhodopseudomonas albus sp. nov., a non-phototrophic, heavy-metal-tolerant bacterium isolated from garden soil.</title>
        <authorList>
            <person name="Bao Z."/>
            <person name="Cao W.W."/>
            <person name="Sato Y."/>
            <person name="Nishizawa T."/>
            <person name="Zhao J."/>
            <person name="Guo Y."/>
            <person name="Ohta H."/>
        </authorList>
    </citation>
    <scope>NUCLEOTIDE SEQUENCE [LARGE SCALE GENOMIC DNA]</scope>
    <source>
        <strain evidence="6 7">SK50-23</strain>
    </source>
</reference>
<dbReference type="PANTHER" id="PTHR30629">
    <property type="entry name" value="PROPHAGE INTEGRASE"/>
    <property type="match status" value="1"/>
</dbReference>
<keyword evidence="4" id="KW-0233">DNA recombination</keyword>
<dbReference type="InterPro" id="IPR025166">
    <property type="entry name" value="Integrase_DNA_bind_dom"/>
</dbReference>
<dbReference type="Pfam" id="PF00589">
    <property type="entry name" value="Phage_integrase"/>
    <property type="match status" value="1"/>
</dbReference>
<proteinExistence type="inferred from homology"/>
<evidence type="ECO:0000256" key="1">
    <source>
        <dbReference type="ARBA" id="ARBA00008857"/>
    </source>
</evidence>
<gene>
    <name evidence="6" type="ORF">RPMA_07180</name>
</gene>
<dbReference type="Pfam" id="PF13356">
    <property type="entry name" value="Arm-DNA-bind_3"/>
    <property type="match status" value="1"/>
</dbReference>
<accession>A0ABX8A5E7</accession>
<dbReference type="InterPro" id="IPR050808">
    <property type="entry name" value="Phage_Integrase"/>
</dbReference>
<keyword evidence="2" id="KW-0229">DNA integration</keyword>
<evidence type="ECO:0000313" key="6">
    <source>
        <dbReference type="EMBL" id="QUS38642.1"/>
    </source>
</evidence>
<dbReference type="InterPro" id="IPR010998">
    <property type="entry name" value="Integrase_recombinase_N"/>
</dbReference>
<name>A0ABX8A5E7_9BRAD</name>
<dbReference type="Proteomes" id="UP000682843">
    <property type="component" value="Chromosome"/>
</dbReference>
<keyword evidence="3" id="KW-0238">DNA-binding</keyword>
<keyword evidence="7" id="KW-1185">Reference proteome</keyword>
<dbReference type="InterPro" id="IPR038488">
    <property type="entry name" value="Integrase_DNA-bd_sf"/>
</dbReference>
<dbReference type="Gene3D" id="1.10.443.10">
    <property type="entry name" value="Intergrase catalytic core"/>
    <property type="match status" value="1"/>
</dbReference>
<dbReference type="Gene3D" id="3.30.160.390">
    <property type="entry name" value="Integrase, DNA-binding domain"/>
    <property type="match status" value="1"/>
</dbReference>
<comment type="similarity">
    <text evidence="1">Belongs to the 'phage' integrase family.</text>
</comment>
<evidence type="ECO:0000313" key="7">
    <source>
        <dbReference type="Proteomes" id="UP000682843"/>
    </source>
</evidence>
<dbReference type="CDD" id="cd00796">
    <property type="entry name" value="INT_Rci_Hp1_C"/>
    <property type="match status" value="1"/>
</dbReference>